<sequence>MIPPSSVPMCDLGSMDASQYRRLRAIGPWVLAGIGAAIGAWGRWTIGQLIGWDGASIPWPTLIVNLVGAAIIGLAARRLVAGSALWNLLVTGVLGGFTTASTLAEETRYLISADRPLIGIVYLVITLGGGLLAVEVGSSLVRNNR</sequence>
<dbReference type="GO" id="GO:0062054">
    <property type="term" value="F:fluoride channel activity"/>
    <property type="evidence" value="ECO:0007669"/>
    <property type="project" value="UniProtKB-UniRule"/>
</dbReference>
<keyword evidence="10" id="KW-0915">Sodium</keyword>
<comment type="caution">
    <text evidence="11">The sequence shown here is derived from an EMBL/GenBank/DDBJ whole genome shotgun (WGS) entry which is preliminary data.</text>
</comment>
<keyword evidence="10" id="KW-0479">Metal-binding</keyword>
<gene>
    <name evidence="10" type="primary">fluC</name>
    <name evidence="10" type="synonym">crcB</name>
    <name evidence="11" type="ORF">CSA55_00950</name>
</gene>
<evidence type="ECO:0000256" key="7">
    <source>
        <dbReference type="ARBA" id="ARBA00035120"/>
    </source>
</evidence>
<feature type="binding site" evidence="10">
    <location>
        <position position="98"/>
    </location>
    <ligand>
        <name>Na(+)</name>
        <dbReference type="ChEBI" id="CHEBI:29101"/>
        <note>structural</note>
    </ligand>
</feature>
<accession>A0A2G6KI40</accession>
<dbReference type="GO" id="GO:0046872">
    <property type="term" value="F:metal ion binding"/>
    <property type="evidence" value="ECO:0007669"/>
    <property type="project" value="UniProtKB-KW"/>
</dbReference>
<reference evidence="11 12" key="1">
    <citation type="submission" date="2017-10" db="EMBL/GenBank/DDBJ databases">
        <title>Novel microbial diversity and functional potential in the marine mammal oral microbiome.</title>
        <authorList>
            <person name="Dudek N.K."/>
            <person name="Sun C.L."/>
            <person name="Burstein D."/>
            <person name="Kantor R.S."/>
            <person name="Aliaga Goltsman D.S."/>
            <person name="Bik E.M."/>
            <person name="Thomas B.C."/>
            <person name="Banfield J.F."/>
            <person name="Relman D.A."/>
        </authorList>
    </citation>
    <scope>NUCLEOTIDE SEQUENCE [LARGE SCALE GENOMIC DNA]</scope>
    <source>
        <strain evidence="11">DOLJORAL78_61_10</strain>
    </source>
</reference>
<feature type="transmembrane region" description="Helical" evidence="10">
    <location>
        <begin position="116"/>
        <end position="141"/>
    </location>
</feature>
<name>A0A2G6KI40_9ACTN</name>
<keyword evidence="5 10" id="KW-0472">Membrane</keyword>
<evidence type="ECO:0000256" key="4">
    <source>
        <dbReference type="ARBA" id="ARBA00022989"/>
    </source>
</evidence>
<comment type="similarity">
    <text evidence="7 10">Belongs to the fluoride channel Fluc/FEX (TC 1.A.43) family.</text>
</comment>
<evidence type="ECO:0000256" key="1">
    <source>
        <dbReference type="ARBA" id="ARBA00004651"/>
    </source>
</evidence>
<evidence type="ECO:0000256" key="8">
    <source>
        <dbReference type="ARBA" id="ARBA00035585"/>
    </source>
</evidence>
<comment type="subcellular location">
    <subcellularLocation>
        <location evidence="1 10">Cell membrane</location>
        <topology evidence="1 10">Multi-pass membrane protein</topology>
    </subcellularLocation>
</comment>
<organism evidence="11 12">
    <name type="scientific">Ilumatobacter coccineus</name>
    <dbReference type="NCBI Taxonomy" id="467094"/>
    <lineage>
        <taxon>Bacteria</taxon>
        <taxon>Bacillati</taxon>
        <taxon>Actinomycetota</taxon>
        <taxon>Acidimicrobiia</taxon>
        <taxon>Acidimicrobiales</taxon>
        <taxon>Ilumatobacteraceae</taxon>
        <taxon>Ilumatobacter</taxon>
    </lineage>
</organism>
<comment type="catalytic activity">
    <reaction evidence="8">
        <text>fluoride(in) = fluoride(out)</text>
        <dbReference type="Rhea" id="RHEA:76159"/>
        <dbReference type="ChEBI" id="CHEBI:17051"/>
    </reaction>
    <physiologicalReaction direction="left-to-right" evidence="8">
        <dbReference type="Rhea" id="RHEA:76160"/>
    </physiologicalReaction>
</comment>
<dbReference type="AlphaFoldDB" id="A0A2G6KI40"/>
<evidence type="ECO:0000256" key="10">
    <source>
        <dbReference type="HAMAP-Rule" id="MF_00454"/>
    </source>
</evidence>
<dbReference type="Proteomes" id="UP000230914">
    <property type="component" value="Unassembled WGS sequence"/>
</dbReference>
<dbReference type="EMBL" id="PDSL01000019">
    <property type="protein sequence ID" value="PIE34479.1"/>
    <property type="molecule type" value="Genomic_DNA"/>
</dbReference>
<comment type="activity regulation">
    <text evidence="10">Na(+) is not transported, but it plays an essential structural role and its presence is essential for fluoride channel function.</text>
</comment>
<evidence type="ECO:0000256" key="2">
    <source>
        <dbReference type="ARBA" id="ARBA00022475"/>
    </source>
</evidence>
<feature type="binding site" evidence="10">
    <location>
        <position position="95"/>
    </location>
    <ligand>
        <name>Na(+)</name>
        <dbReference type="ChEBI" id="CHEBI:29101"/>
        <note>structural</note>
    </ligand>
</feature>
<keyword evidence="10" id="KW-0406">Ion transport</keyword>
<evidence type="ECO:0000256" key="6">
    <source>
        <dbReference type="ARBA" id="ARBA00023303"/>
    </source>
</evidence>
<keyword evidence="4 10" id="KW-1133">Transmembrane helix</keyword>
<keyword evidence="6 10" id="KW-0407">Ion channel</keyword>
<dbReference type="PANTHER" id="PTHR28259:SF1">
    <property type="entry name" value="FLUORIDE EXPORT PROTEIN 1-RELATED"/>
    <property type="match status" value="1"/>
</dbReference>
<feature type="transmembrane region" description="Helical" evidence="10">
    <location>
        <begin position="83"/>
        <end position="104"/>
    </location>
</feature>
<evidence type="ECO:0000313" key="12">
    <source>
        <dbReference type="Proteomes" id="UP000230914"/>
    </source>
</evidence>
<dbReference type="HAMAP" id="MF_00454">
    <property type="entry name" value="FluC"/>
    <property type="match status" value="1"/>
</dbReference>
<keyword evidence="3 10" id="KW-0812">Transmembrane</keyword>
<dbReference type="GO" id="GO:0140114">
    <property type="term" value="P:cellular detoxification of fluoride"/>
    <property type="evidence" value="ECO:0007669"/>
    <property type="project" value="UniProtKB-UniRule"/>
</dbReference>
<keyword evidence="2 10" id="KW-1003">Cell membrane</keyword>
<evidence type="ECO:0000256" key="5">
    <source>
        <dbReference type="ARBA" id="ARBA00023136"/>
    </source>
</evidence>
<dbReference type="Pfam" id="PF02537">
    <property type="entry name" value="CRCB"/>
    <property type="match status" value="1"/>
</dbReference>
<proteinExistence type="inferred from homology"/>
<comment type="function">
    <text evidence="9 10">Fluoride-specific ion channel. Important for reducing fluoride concentration in the cell, thus reducing its toxicity.</text>
</comment>
<keyword evidence="10" id="KW-0813">Transport</keyword>
<evidence type="ECO:0000256" key="9">
    <source>
        <dbReference type="ARBA" id="ARBA00049940"/>
    </source>
</evidence>
<evidence type="ECO:0000313" key="11">
    <source>
        <dbReference type="EMBL" id="PIE34479.1"/>
    </source>
</evidence>
<dbReference type="GO" id="GO:0005886">
    <property type="term" value="C:plasma membrane"/>
    <property type="evidence" value="ECO:0007669"/>
    <property type="project" value="UniProtKB-SubCell"/>
</dbReference>
<dbReference type="PANTHER" id="PTHR28259">
    <property type="entry name" value="FLUORIDE EXPORT PROTEIN 1-RELATED"/>
    <property type="match status" value="1"/>
</dbReference>
<dbReference type="InterPro" id="IPR003691">
    <property type="entry name" value="FluC"/>
</dbReference>
<evidence type="ECO:0000256" key="3">
    <source>
        <dbReference type="ARBA" id="ARBA00022692"/>
    </source>
</evidence>
<feature type="transmembrane region" description="Helical" evidence="10">
    <location>
        <begin position="56"/>
        <end position="76"/>
    </location>
</feature>
<protein>
    <recommendedName>
        <fullName evidence="10">Fluoride-specific ion channel FluC</fullName>
    </recommendedName>
</protein>
<feature type="transmembrane region" description="Helical" evidence="10">
    <location>
        <begin position="25"/>
        <end position="44"/>
    </location>
</feature>